<reference evidence="1" key="1">
    <citation type="submission" date="2022-12" db="EMBL/GenBank/DDBJ databases">
        <authorList>
            <person name="Uljanovas D."/>
        </authorList>
    </citation>
    <scope>NUCLEOTIDE SEQUENCE</scope>
    <source>
        <strain evidence="1">RCM39</strain>
    </source>
</reference>
<evidence type="ECO:0000313" key="1">
    <source>
        <dbReference type="EMBL" id="MDN5063953.1"/>
    </source>
</evidence>
<protein>
    <recommendedName>
        <fullName evidence="3">DGQHR domain-containing protein</fullName>
    </recommendedName>
</protein>
<gene>
    <name evidence="1" type="ORF">O8C91_07060</name>
</gene>
<dbReference type="EMBL" id="JAPZDC010000004">
    <property type="protein sequence ID" value="MDN5063953.1"/>
    <property type="molecule type" value="Genomic_DNA"/>
</dbReference>
<name>A0AAW7PS59_9BACT</name>
<accession>A0AAW7PS59</accession>
<comment type="caution">
    <text evidence="1">The sequence shown here is derived from an EMBL/GenBank/DDBJ whole genome shotgun (WGS) entry which is preliminary data.</text>
</comment>
<reference evidence="1" key="2">
    <citation type="journal article" date="2023" name="Microorganisms">
        <title>Genomic Characterization of Arcobacter butzleri Strains Isolated from Various Sources in Lithuania.</title>
        <authorList>
            <person name="Uljanovas D."/>
            <person name="Golz G."/>
            <person name="Fleischmann S."/>
            <person name="Kudirkiene E."/>
            <person name="Kasetiene N."/>
            <person name="Grineviciene A."/>
            <person name="Tamuleviciene E."/>
            <person name="Aksomaitiene J."/>
            <person name="Alter T."/>
            <person name="Malakauskas M."/>
        </authorList>
    </citation>
    <scope>NUCLEOTIDE SEQUENCE</scope>
    <source>
        <strain evidence="1">RCM39</strain>
    </source>
</reference>
<organism evidence="1 2">
    <name type="scientific">Aliarcobacter butzleri</name>
    <dbReference type="NCBI Taxonomy" id="28197"/>
    <lineage>
        <taxon>Bacteria</taxon>
        <taxon>Pseudomonadati</taxon>
        <taxon>Campylobacterota</taxon>
        <taxon>Epsilonproteobacteria</taxon>
        <taxon>Campylobacterales</taxon>
        <taxon>Arcobacteraceae</taxon>
        <taxon>Aliarcobacter</taxon>
    </lineage>
</organism>
<sequence>MNFRGIIDTSLGGYLTFRGFAKLGDIEQLSEPDSEYQRDLIQTHSQEINDFLTSGKNLFFPEVILGCKLADDSELEKLGQFYTSAQDQSNSKYDFNKMKIELQTSIEFQSGEELRSKGYFRAAILNFLRKHQTLAQSQKPFKRIDGNHRISAGNTDNENIKNLNVPFCIVFFRNKEEEDKYSRIIFHNINYKSIPLGMEDSLRLILDNSGLFPDEELKTSSSFGWEYYFSRKIQQSTINTHFSNIKDIFDEQFRTIFLKLFKTLIDKGLLEQNEDAINTVNSVLTDINSIYSHENLKNSKSGALFSAFVYYKLSDDKQLEGFKNWVLKNHIYTLTDIEPQAIIDIYDKIAKSKIKNIFVAMAFSEANCSNVWDAISTVYDDLIRQDGLQLDMTKIDSGKYIPNRVDKAQGISTDIIQNIKEGIANCDLAIVDLTYEKQNVYYELGLAEAQQKPLILLIDKNKLDNKVHFDVYTKSRMQYDSGNFAQFRSELKDLLKKIIEEEN</sequence>
<dbReference type="Proteomes" id="UP001171529">
    <property type="component" value="Unassembled WGS sequence"/>
</dbReference>
<evidence type="ECO:0000313" key="2">
    <source>
        <dbReference type="Proteomes" id="UP001171529"/>
    </source>
</evidence>
<proteinExistence type="predicted"/>
<dbReference type="AlphaFoldDB" id="A0AAW7PS59"/>
<evidence type="ECO:0008006" key="3">
    <source>
        <dbReference type="Google" id="ProtNLM"/>
    </source>
</evidence>
<dbReference type="RefSeq" id="WP_301344571.1">
    <property type="nucleotide sequence ID" value="NZ_JAPZDB010000002.1"/>
</dbReference>
<dbReference type="Gene3D" id="3.40.50.450">
    <property type="match status" value="1"/>
</dbReference>